<name>A0ABP0MX33_9DINO</name>
<evidence type="ECO:0000259" key="3">
    <source>
        <dbReference type="PROSITE" id="PS50026"/>
    </source>
</evidence>
<feature type="chain" id="PRO_5045553522" evidence="2">
    <location>
        <begin position="34"/>
        <end position="586"/>
    </location>
</feature>
<comment type="caution">
    <text evidence="4">The sequence shown here is derived from an EMBL/GenBank/DDBJ whole genome shotgun (WGS) entry which is preliminary data.</text>
</comment>
<organism evidence="4 5">
    <name type="scientific">Durusdinium trenchii</name>
    <dbReference type="NCBI Taxonomy" id="1381693"/>
    <lineage>
        <taxon>Eukaryota</taxon>
        <taxon>Sar</taxon>
        <taxon>Alveolata</taxon>
        <taxon>Dinophyceae</taxon>
        <taxon>Suessiales</taxon>
        <taxon>Symbiodiniaceae</taxon>
        <taxon>Durusdinium</taxon>
    </lineage>
</organism>
<keyword evidence="2" id="KW-0732">Signal</keyword>
<dbReference type="PROSITE" id="PS01186">
    <property type="entry name" value="EGF_2"/>
    <property type="match status" value="1"/>
</dbReference>
<feature type="domain" description="EGF-like" evidence="3">
    <location>
        <begin position="159"/>
        <end position="197"/>
    </location>
</feature>
<feature type="signal peptide" evidence="2">
    <location>
        <begin position="1"/>
        <end position="33"/>
    </location>
</feature>
<comment type="caution">
    <text evidence="1">Lacks conserved residue(s) required for the propagation of feature annotation.</text>
</comment>
<dbReference type="InterPro" id="IPR000742">
    <property type="entry name" value="EGF"/>
</dbReference>
<dbReference type="InterPro" id="IPR009017">
    <property type="entry name" value="GFP"/>
</dbReference>
<evidence type="ECO:0000313" key="4">
    <source>
        <dbReference type="EMBL" id="CAK9056085.1"/>
    </source>
</evidence>
<dbReference type="Proteomes" id="UP001642464">
    <property type="component" value="Unassembled WGS sequence"/>
</dbReference>
<proteinExistence type="predicted"/>
<evidence type="ECO:0000256" key="2">
    <source>
        <dbReference type="SAM" id="SignalP"/>
    </source>
</evidence>
<reference evidence="4 5" key="1">
    <citation type="submission" date="2024-02" db="EMBL/GenBank/DDBJ databases">
        <authorList>
            <person name="Chen Y."/>
            <person name="Shah S."/>
            <person name="Dougan E. K."/>
            <person name="Thang M."/>
            <person name="Chan C."/>
        </authorList>
    </citation>
    <scope>NUCLEOTIDE SEQUENCE [LARGE SCALE GENOMIC DNA]</scope>
</reference>
<keyword evidence="1" id="KW-0245">EGF-like domain</keyword>
<dbReference type="PROSITE" id="PS50026">
    <property type="entry name" value="EGF_3"/>
    <property type="match status" value="1"/>
</dbReference>
<keyword evidence="5" id="KW-1185">Reference proteome</keyword>
<sequence>MPGLLNNAVHIRPNLALGSLLAALLAAAPQLSGATLKAKISSDAHLAAGEGHEVFARSADTVQVGDATVAENVEFLTKTLARFQSFASSAQLSIQMRHRKEEQRLKDSISQASDANVKKALEQSVASNNQALEETQGIYSNIVSFSNDMLSMLKKTSKSGLTCDQLSCGKHASCADTFQGASCVCDEGYIGLGQECHAPTEFQPHLLLGENAAQAADIHVAAFDDNKVAVVFRDMSKDNAGAVVVGTVSEAGSLELSPVELFTAPGAQAFSPVVTGTDGRRRIAIAWRDGQRSGTCRLRAAALGSSGIRGAEMALVWGTTVDFCSNQAHKMSVQSFAPNRIMVLYSDKATGSETAESFGNSVLADIGSIGEISLLGNFRFTDSAVARLEAAKVSKNGFVLAARASPAVDDMNPTPVKQEAMAMYGELVGDDLVFDPNPVNLEPGQVWARGLSLIAPNTLAYAYQDASKMELKMAVLDIDPQTHRMKVVEDPSTFQKGFSPYVSMLSMPYSESDPYTLTYYQGEKNAIASICAWNSGRQHIEKCEDFPWLSQKVSSVSGTPVGEGRVMMTFVESDVPYYMVFGLSKK</sequence>
<dbReference type="EMBL" id="CAXAMM010024869">
    <property type="protein sequence ID" value="CAK9056085.1"/>
    <property type="molecule type" value="Genomic_DNA"/>
</dbReference>
<accession>A0ABP0MX33</accession>
<dbReference type="Gene3D" id="2.40.155.10">
    <property type="entry name" value="Green fluorescent protein"/>
    <property type="match status" value="1"/>
</dbReference>
<protein>
    <submittedName>
        <fullName evidence="4">EGF-like domain-containing protein</fullName>
    </submittedName>
</protein>
<evidence type="ECO:0000313" key="5">
    <source>
        <dbReference type="Proteomes" id="UP001642464"/>
    </source>
</evidence>
<evidence type="ECO:0000256" key="1">
    <source>
        <dbReference type="PROSITE-ProRule" id="PRU00076"/>
    </source>
</evidence>
<gene>
    <name evidence="4" type="ORF">SCF082_LOCUS30258</name>
</gene>